<evidence type="ECO:0000256" key="1">
    <source>
        <dbReference type="ARBA" id="ARBA00022737"/>
    </source>
</evidence>
<feature type="compositionally biased region" description="Low complexity" evidence="5">
    <location>
        <begin position="55"/>
        <end position="65"/>
    </location>
</feature>
<dbReference type="GO" id="GO:0005509">
    <property type="term" value="F:calcium ion binding"/>
    <property type="evidence" value="ECO:0007669"/>
    <property type="project" value="InterPro"/>
</dbReference>
<keyword evidence="4" id="KW-0505">Motor protein</keyword>
<reference evidence="8" key="1">
    <citation type="journal article" date="2011" name="Genome Res.">
        <title>Phylogeny-wide analysis of social amoeba genomes highlights ancient origins for complex intercellular communication.</title>
        <authorList>
            <person name="Heidel A.J."/>
            <person name="Lawal H.M."/>
            <person name="Felder M."/>
            <person name="Schilde C."/>
            <person name="Helps N.R."/>
            <person name="Tunggal B."/>
            <person name="Rivero F."/>
            <person name="John U."/>
            <person name="Schleicher M."/>
            <person name="Eichinger L."/>
            <person name="Platzer M."/>
            <person name="Noegel A.A."/>
            <person name="Schaap P."/>
            <person name="Gloeckner G."/>
        </authorList>
    </citation>
    <scope>NUCLEOTIDE SEQUENCE [LARGE SCALE GENOMIC DNA]</scope>
    <source>
        <strain evidence="8">SH3</strain>
    </source>
</reference>
<dbReference type="OMA" id="CEIVICA"/>
<dbReference type="EMBL" id="GL883018">
    <property type="protein sequence ID" value="EGG18647.1"/>
    <property type="molecule type" value="Genomic_DNA"/>
</dbReference>
<dbReference type="PANTHER" id="PTHR23048:SF59">
    <property type="entry name" value="EF-HAND SUPERFAMILY PROTEIN"/>
    <property type="match status" value="1"/>
</dbReference>
<dbReference type="CDD" id="cd00051">
    <property type="entry name" value="EFh"/>
    <property type="match status" value="1"/>
</dbReference>
<dbReference type="SUPFAM" id="SSF47473">
    <property type="entry name" value="EF-hand"/>
    <property type="match status" value="1"/>
</dbReference>
<evidence type="ECO:0000256" key="3">
    <source>
        <dbReference type="ARBA" id="ARBA00023123"/>
    </source>
</evidence>
<keyword evidence="3" id="KW-0518">Myosin</keyword>
<dbReference type="FunFam" id="1.10.238.10:FF:000001">
    <property type="entry name" value="Calmodulin 1"/>
    <property type="match status" value="1"/>
</dbReference>
<dbReference type="AlphaFoldDB" id="F4Q1E6"/>
<proteinExistence type="predicted"/>
<keyword evidence="1" id="KW-0677">Repeat</keyword>
<feature type="domain" description="EF-hand" evidence="6">
    <location>
        <begin position="180"/>
        <end position="215"/>
    </location>
</feature>
<evidence type="ECO:0000313" key="7">
    <source>
        <dbReference type="EMBL" id="EGG18647.1"/>
    </source>
</evidence>
<protein>
    <submittedName>
        <fullName evidence="7">Centrin</fullName>
    </submittedName>
</protein>
<evidence type="ECO:0000259" key="6">
    <source>
        <dbReference type="PROSITE" id="PS50222"/>
    </source>
</evidence>
<dbReference type="PROSITE" id="PS50222">
    <property type="entry name" value="EF_HAND_2"/>
    <property type="match status" value="2"/>
</dbReference>
<dbReference type="InterPro" id="IPR002048">
    <property type="entry name" value="EF_hand_dom"/>
</dbReference>
<dbReference type="RefSeq" id="XP_004366551.1">
    <property type="nucleotide sequence ID" value="XM_004366494.1"/>
</dbReference>
<dbReference type="PROSITE" id="PS00018">
    <property type="entry name" value="EF_HAND_1"/>
    <property type="match status" value="2"/>
</dbReference>
<gene>
    <name evidence="7" type="primary">cenB</name>
    <name evidence="7" type="ORF">DFA_04142</name>
</gene>
<dbReference type="OrthoDB" id="343296at2759"/>
<dbReference type="InterPro" id="IPR018247">
    <property type="entry name" value="EF_Hand_1_Ca_BS"/>
</dbReference>
<name>F4Q1E6_CACFS</name>
<keyword evidence="2" id="KW-0106">Calcium</keyword>
<evidence type="ECO:0000256" key="4">
    <source>
        <dbReference type="ARBA" id="ARBA00023175"/>
    </source>
</evidence>
<accession>F4Q1E6</accession>
<dbReference type="GO" id="GO:0016460">
    <property type="term" value="C:myosin II complex"/>
    <property type="evidence" value="ECO:0007669"/>
    <property type="project" value="TreeGrafter"/>
</dbReference>
<feature type="region of interest" description="Disordered" evidence="5">
    <location>
        <begin position="1"/>
        <end position="65"/>
    </location>
</feature>
<evidence type="ECO:0000256" key="2">
    <source>
        <dbReference type="ARBA" id="ARBA00022837"/>
    </source>
</evidence>
<dbReference type="Pfam" id="PF13499">
    <property type="entry name" value="EF-hand_7"/>
    <property type="match status" value="1"/>
</dbReference>
<dbReference type="PANTHER" id="PTHR23048">
    <property type="entry name" value="MYOSIN LIGHT CHAIN 1, 3"/>
    <property type="match status" value="1"/>
</dbReference>
<dbReference type="SMART" id="SM00054">
    <property type="entry name" value="EFh"/>
    <property type="match status" value="3"/>
</dbReference>
<keyword evidence="8" id="KW-1185">Reference proteome</keyword>
<evidence type="ECO:0000313" key="8">
    <source>
        <dbReference type="Proteomes" id="UP000007797"/>
    </source>
</evidence>
<dbReference type="GeneID" id="14870296"/>
<evidence type="ECO:0000256" key="5">
    <source>
        <dbReference type="SAM" id="MobiDB-lite"/>
    </source>
</evidence>
<dbReference type="STRING" id="1054147.F4Q1E6"/>
<dbReference type="InterPro" id="IPR011992">
    <property type="entry name" value="EF-hand-dom_pair"/>
</dbReference>
<dbReference type="KEGG" id="dfa:DFA_04142"/>
<dbReference type="Gene3D" id="1.10.238.10">
    <property type="entry name" value="EF-hand"/>
    <property type="match status" value="2"/>
</dbReference>
<feature type="domain" description="EF-hand" evidence="6">
    <location>
        <begin position="144"/>
        <end position="179"/>
    </location>
</feature>
<sequence length="215" mass="24505">MTMKTRSKSKKEQQLQLQQEQEQQDDTMNEDNQLTTTVVEEDKEDEKLKKKRKVNTTTTTTTTSTSTKITKYDQLSIGLQSEIKEAFDLFKSDNGKIDTNQIKYAFRALGVEPDSSINSMTKDTTSMTFGTFKEMTTKLLPKRESQSTLEQAFKLFDKDDNGKISFEDLKLVAVNLGEECSDDDLREMIEFADLDGDGEINKSEFITVLTSKKII</sequence>
<organism evidence="7 8">
    <name type="scientific">Cavenderia fasciculata</name>
    <name type="common">Slime mold</name>
    <name type="synonym">Dictyostelium fasciculatum</name>
    <dbReference type="NCBI Taxonomy" id="261658"/>
    <lineage>
        <taxon>Eukaryota</taxon>
        <taxon>Amoebozoa</taxon>
        <taxon>Evosea</taxon>
        <taxon>Eumycetozoa</taxon>
        <taxon>Dictyostelia</taxon>
        <taxon>Acytosteliales</taxon>
        <taxon>Cavenderiaceae</taxon>
        <taxon>Cavenderia</taxon>
    </lineage>
</organism>
<dbReference type="InterPro" id="IPR050230">
    <property type="entry name" value="CALM/Myosin/TropC-like"/>
</dbReference>
<dbReference type="Proteomes" id="UP000007797">
    <property type="component" value="Unassembled WGS sequence"/>
</dbReference>